<sequence length="141" mass="16419">MTKKVKSEKKIRDKVKQQHKKTTIKIKGWRRGKLKEVKKGTQRIKFKMVYKKHPPYTSNEICPNYGQIFIDSGNATFRKERLFRKTQKLESNNFFLIPWQEKEGWKKGPAPVLAFRVARGICTGIELHNEDGQTLGDNGGE</sequence>
<reference evidence="2" key="1">
    <citation type="submission" date="2021-10" db="EMBL/GenBank/DDBJ databases">
        <title>Melipona bicolor Genome sequencing and assembly.</title>
        <authorList>
            <person name="Araujo N.S."/>
            <person name="Arias M.C."/>
        </authorList>
    </citation>
    <scope>NUCLEOTIDE SEQUENCE</scope>
    <source>
        <strain evidence="2">USP_2M_L1-L4_2017</strain>
        <tissue evidence="2">Whole body</tissue>
    </source>
</reference>
<gene>
    <name evidence="2" type="ORF">K0M31_004264</name>
</gene>
<feature type="region of interest" description="Disordered" evidence="1">
    <location>
        <begin position="1"/>
        <end position="22"/>
    </location>
</feature>
<name>A0AA40KNF4_9HYME</name>
<protein>
    <submittedName>
        <fullName evidence="2">Uncharacterized protein</fullName>
    </submittedName>
</protein>
<dbReference type="AlphaFoldDB" id="A0AA40KNF4"/>
<keyword evidence="3" id="KW-1185">Reference proteome</keyword>
<comment type="caution">
    <text evidence="2">The sequence shown here is derived from an EMBL/GenBank/DDBJ whole genome shotgun (WGS) entry which is preliminary data.</text>
</comment>
<evidence type="ECO:0000313" key="3">
    <source>
        <dbReference type="Proteomes" id="UP001177670"/>
    </source>
</evidence>
<accession>A0AA40KNF4</accession>
<dbReference type="EMBL" id="JAHYIQ010000013">
    <property type="protein sequence ID" value="KAK1126637.1"/>
    <property type="molecule type" value="Genomic_DNA"/>
</dbReference>
<evidence type="ECO:0000256" key="1">
    <source>
        <dbReference type="SAM" id="MobiDB-lite"/>
    </source>
</evidence>
<proteinExistence type="predicted"/>
<evidence type="ECO:0000313" key="2">
    <source>
        <dbReference type="EMBL" id="KAK1126637.1"/>
    </source>
</evidence>
<dbReference type="Proteomes" id="UP001177670">
    <property type="component" value="Unassembled WGS sequence"/>
</dbReference>
<organism evidence="2 3">
    <name type="scientific">Melipona bicolor</name>
    <dbReference type="NCBI Taxonomy" id="60889"/>
    <lineage>
        <taxon>Eukaryota</taxon>
        <taxon>Metazoa</taxon>
        <taxon>Ecdysozoa</taxon>
        <taxon>Arthropoda</taxon>
        <taxon>Hexapoda</taxon>
        <taxon>Insecta</taxon>
        <taxon>Pterygota</taxon>
        <taxon>Neoptera</taxon>
        <taxon>Endopterygota</taxon>
        <taxon>Hymenoptera</taxon>
        <taxon>Apocrita</taxon>
        <taxon>Aculeata</taxon>
        <taxon>Apoidea</taxon>
        <taxon>Anthophila</taxon>
        <taxon>Apidae</taxon>
        <taxon>Melipona</taxon>
    </lineage>
</organism>